<dbReference type="InterPro" id="IPR050109">
    <property type="entry name" value="HTH-type_TetR-like_transc_reg"/>
</dbReference>
<gene>
    <name evidence="5" type="primary">mtrR</name>
    <name evidence="5" type="ORF">PEL8287_00023</name>
</gene>
<sequence length="221" mass="24794">MKRGEKDRKLPSGETSDTVGARPKGSQKTIDNIVLAAHQVLTEVGSANLSMRKVAEAAGLSLGNVTYHFPSKRDLLIALIQRLTTQYAEQFEQILAEIAKDPSTSLDQLVRFLLKDAAEYETMVLFRELWTMSLRDDVIRDSIDNLYDYQMAKVAAMLEDLFPEVDSQAAAEFVQILAMLSEGTVVLYGTRQDRRVRHERAVEKACELMRHLLPLGGARPN</sequence>
<dbReference type="SUPFAM" id="SSF46689">
    <property type="entry name" value="Homeodomain-like"/>
    <property type="match status" value="1"/>
</dbReference>
<dbReference type="Gene3D" id="1.10.357.10">
    <property type="entry name" value="Tetracycline Repressor, domain 2"/>
    <property type="match status" value="1"/>
</dbReference>
<feature type="DNA-binding region" description="H-T-H motif" evidence="2">
    <location>
        <begin position="50"/>
        <end position="69"/>
    </location>
</feature>
<evidence type="ECO:0000256" key="3">
    <source>
        <dbReference type="SAM" id="MobiDB-lite"/>
    </source>
</evidence>
<organism evidence="5 6">
    <name type="scientific">Roseovarius litorisediminis</name>
    <dbReference type="NCBI Taxonomy" id="1312363"/>
    <lineage>
        <taxon>Bacteria</taxon>
        <taxon>Pseudomonadati</taxon>
        <taxon>Pseudomonadota</taxon>
        <taxon>Alphaproteobacteria</taxon>
        <taxon>Rhodobacterales</taxon>
        <taxon>Roseobacteraceae</taxon>
        <taxon>Roseovarius</taxon>
    </lineage>
</organism>
<dbReference type="PANTHER" id="PTHR30055:SF231">
    <property type="entry name" value="TRANSCRIPTIONAL REGULATORY PROTEIN (PROBABLY DEOR-FAMILY)-RELATED"/>
    <property type="match status" value="1"/>
</dbReference>
<evidence type="ECO:0000259" key="4">
    <source>
        <dbReference type="PROSITE" id="PS50977"/>
    </source>
</evidence>
<dbReference type="InterPro" id="IPR023772">
    <property type="entry name" value="DNA-bd_HTH_TetR-type_CS"/>
</dbReference>
<protein>
    <submittedName>
        <fullName evidence="5">HTH-type transcriptional regulator MtrR</fullName>
    </submittedName>
</protein>
<dbReference type="InterPro" id="IPR001647">
    <property type="entry name" value="HTH_TetR"/>
</dbReference>
<dbReference type="PRINTS" id="PR00455">
    <property type="entry name" value="HTHTETR"/>
</dbReference>
<feature type="compositionally biased region" description="Basic and acidic residues" evidence="3">
    <location>
        <begin position="1"/>
        <end position="11"/>
    </location>
</feature>
<dbReference type="PROSITE" id="PS01081">
    <property type="entry name" value="HTH_TETR_1"/>
    <property type="match status" value="1"/>
</dbReference>
<feature type="domain" description="HTH tetR-type" evidence="4">
    <location>
        <begin position="27"/>
        <end position="87"/>
    </location>
</feature>
<keyword evidence="6" id="KW-1185">Reference proteome</keyword>
<reference evidence="5 6" key="1">
    <citation type="submission" date="2017-03" db="EMBL/GenBank/DDBJ databases">
        <authorList>
            <person name="Afonso C.L."/>
            <person name="Miller P.J."/>
            <person name="Scott M.A."/>
            <person name="Spackman E."/>
            <person name="Goraichik I."/>
            <person name="Dimitrov K.M."/>
            <person name="Suarez D.L."/>
            <person name="Swayne D.E."/>
        </authorList>
    </citation>
    <scope>NUCLEOTIDE SEQUENCE [LARGE SCALE GENOMIC DNA]</scope>
    <source>
        <strain evidence="5 6">CECT 8287</strain>
    </source>
</reference>
<accession>A0A1Y5R663</accession>
<proteinExistence type="predicted"/>
<name>A0A1Y5R663_9RHOB</name>
<dbReference type="AlphaFoldDB" id="A0A1Y5R663"/>
<dbReference type="EMBL" id="FWFL01000001">
    <property type="protein sequence ID" value="SLN09543.1"/>
    <property type="molecule type" value="Genomic_DNA"/>
</dbReference>
<evidence type="ECO:0000256" key="2">
    <source>
        <dbReference type="PROSITE-ProRule" id="PRU00335"/>
    </source>
</evidence>
<dbReference type="Proteomes" id="UP000193827">
    <property type="component" value="Unassembled WGS sequence"/>
</dbReference>
<dbReference type="Pfam" id="PF00440">
    <property type="entry name" value="TetR_N"/>
    <property type="match status" value="1"/>
</dbReference>
<feature type="region of interest" description="Disordered" evidence="3">
    <location>
        <begin position="1"/>
        <end position="25"/>
    </location>
</feature>
<evidence type="ECO:0000313" key="5">
    <source>
        <dbReference type="EMBL" id="SLN09543.1"/>
    </source>
</evidence>
<dbReference type="InterPro" id="IPR009057">
    <property type="entry name" value="Homeodomain-like_sf"/>
</dbReference>
<evidence type="ECO:0000313" key="6">
    <source>
        <dbReference type="Proteomes" id="UP000193827"/>
    </source>
</evidence>
<dbReference type="PROSITE" id="PS50977">
    <property type="entry name" value="HTH_TETR_2"/>
    <property type="match status" value="1"/>
</dbReference>
<keyword evidence="1 2" id="KW-0238">DNA-binding</keyword>
<dbReference type="GO" id="GO:0000976">
    <property type="term" value="F:transcription cis-regulatory region binding"/>
    <property type="evidence" value="ECO:0007669"/>
    <property type="project" value="TreeGrafter"/>
</dbReference>
<dbReference type="PANTHER" id="PTHR30055">
    <property type="entry name" value="HTH-TYPE TRANSCRIPTIONAL REGULATOR RUTR"/>
    <property type="match status" value="1"/>
</dbReference>
<dbReference type="GO" id="GO:0003700">
    <property type="term" value="F:DNA-binding transcription factor activity"/>
    <property type="evidence" value="ECO:0007669"/>
    <property type="project" value="TreeGrafter"/>
</dbReference>
<evidence type="ECO:0000256" key="1">
    <source>
        <dbReference type="ARBA" id="ARBA00023125"/>
    </source>
</evidence>
<dbReference type="RefSeq" id="WP_176228518.1">
    <property type="nucleotide sequence ID" value="NZ_FWFL01000001.1"/>
</dbReference>